<dbReference type="PANTHER" id="PTHR43476">
    <property type="entry name" value="3-(3-HYDROXY-PHENYL)PROPIONATE/3-HYDROXYCINNAMIC ACID HYDROXYLASE"/>
    <property type="match status" value="1"/>
</dbReference>
<dbReference type="SUPFAM" id="SSF51905">
    <property type="entry name" value="FAD/NAD(P)-binding domain"/>
    <property type="match status" value="1"/>
</dbReference>
<feature type="domain" description="FAD-binding" evidence="3">
    <location>
        <begin position="275"/>
        <end position="466"/>
    </location>
</feature>
<dbReference type="PANTHER" id="PTHR43476:SF3">
    <property type="entry name" value="FAD-BINDING MONOOXYGENASE"/>
    <property type="match status" value="1"/>
</dbReference>
<keyword evidence="5" id="KW-0489">Methyltransferase</keyword>
<dbReference type="Gene3D" id="3.50.50.60">
    <property type="entry name" value="FAD/NAD(P)-binding domain"/>
    <property type="match status" value="2"/>
</dbReference>
<sequence>MSVLPALPFLRRRATDAVELMDDPDCDPDTLDRTYGYFRFVNAAVSGWRGVYRRDIRPLLSTSRESTLLDIGSGGGDVATALARWAARDGLLLTVTAIDPDARAHRFATARPPLPRLQFRRALSSELAEEGARFDFVVSNHVLHHLTGAQLGGLLADCERLAAPRGRVLLGDIERSTFAYLGFGLGTWPLFRDSYIRADGLTSIRRSFTAPELRAVVPPGWVVVREHPSRLLLRWDGPSAGTAPLRGWRTTRATAQDPRSARPGVASGGGQRMRDVIVVGGGPVGILLAGLLAVRGLDVEVLERRAEPSRRSRAIGIHPPSMRALDELGLADAVVERAVRIRGGEVRCDGRALGRLTFREAAGRHPFVVSLPQYETEALLRARFDELSPGRYRSGVTVTGVRDRGDRVEVEVEHTGTPPALSDAGDGPGSAGESGIARTVLEARYVVAADGARSMVRALAGIRGIERGGGDTYLMSDYPAGALGLAGESGPVGDDPAADSAGDPAADSAGDPAADPVADSADDPAADPVATNSAATHPAATDPAAEHAVLYFERGGVVESFPLPGGRRRWVAMTSSLQPDASSRDLAAIVQSRTGVVLPSSGAAVSAFAVQQRLAERLVSGRIVLVGDAAHQISPIGGQGMNLGWLDGLQLAPALARAIAEPDAAASVLEDYDRRRRRSARMAARQAGFNMMMGRPATGLRLRLRNGLARTLAVPPASGVLASAFTMRWL</sequence>
<keyword evidence="1" id="KW-0560">Oxidoreductase</keyword>
<dbReference type="InterPro" id="IPR029063">
    <property type="entry name" value="SAM-dependent_MTases_sf"/>
</dbReference>
<dbReference type="Proteomes" id="UP000297608">
    <property type="component" value="Unassembled WGS sequence"/>
</dbReference>
<dbReference type="GO" id="GO:0032259">
    <property type="term" value="P:methylation"/>
    <property type="evidence" value="ECO:0007669"/>
    <property type="project" value="UniProtKB-KW"/>
</dbReference>
<dbReference type="InterPro" id="IPR013216">
    <property type="entry name" value="Methyltransf_11"/>
</dbReference>
<dbReference type="Pfam" id="PF01494">
    <property type="entry name" value="FAD_binding_3"/>
    <property type="match status" value="2"/>
</dbReference>
<gene>
    <name evidence="5" type="ORF">E3O44_15955</name>
</gene>
<keyword evidence="5" id="KW-0808">Transferase</keyword>
<feature type="region of interest" description="Disordered" evidence="2">
    <location>
        <begin position="413"/>
        <end position="433"/>
    </location>
</feature>
<feature type="region of interest" description="Disordered" evidence="2">
    <location>
        <begin position="486"/>
        <end position="540"/>
    </location>
</feature>
<dbReference type="NCBIfam" id="NF004851">
    <property type="entry name" value="PRK06202.1"/>
    <property type="match status" value="1"/>
</dbReference>
<dbReference type="RefSeq" id="WP_134535763.1">
    <property type="nucleotide sequence ID" value="NZ_SOFG01000022.1"/>
</dbReference>
<evidence type="ECO:0000259" key="3">
    <source>
        <dbReference type="Pfam" id="PF01494"/>
    </source>
</evidence>
<feature type="domain" description="Methyltransferase type 11" evidence="4">
    <location>
        <begin position="69"/>
        <end position="169"/>
    </location>
</feature>
<dbReference type="Gene3D" id="3.40.50.150">
    <property type="entry name" value="Vaccinia Virus protein VP39"/>
    <property type="match status" value="1"/>
</dbReference>
<organism evidence="5 6">
    <name type="scientific">Cryobacterium algoricola</name>
    <dbReference type="NCBI Taxonomy" id="1259183"/>
    <lineage>
        <taxon>Bacteria</taxon>
        <taxon>Bacillati</taxon>
        <taxon>Actinomycetota</taxon>
        <taxon>Actinomycetes</taxon>
        <taxon>Micrococcales</taxon>
        <taxon>Microbacteriaceae</taxon>
        <taxon>Cryobacterium</taxon>
    </lineage>
</organism>
<dbReference type="Pfam" id="PF08241">
    <property type="entry name" value="Methyltransf_11"/>
    <property type="match status" value="1"/>
</dbReference>
<dbReference type="InterPro" id="IPR002938">
    <property type="entry name" value="FAD-bd"/>
</dbReference>
<dbReference type="EMBL" id="SOFG01000022">
    <property type="protein sequence ID" value="TFB84322.1"/>
    <property type="molecule type" value="Genomic_DNA"/>
</dbReference>
<feature type="domain" description="FAD-binding" evidence="3">
    <location>
        <begin position="544"/>
        <end position="686"/>
    </location>
</feature>
<evidence type="ECO:0000256" key="1">
    <source>
        <dbReference type="ARBA" id="ARBA00023002"/>
    </source>
</evidence>
<reference evidence="5 6" key="1">
    <citation type="submission" date="2019-03" db="EMBL/GenBank/DDBJ databases">
        <title>Genomics of glacier-inhabiting Cryobacterium strains.</title>
        <authorList>
            <person name="Liu Q."/>
            <person name="Xin Y.-H."/>
        </authorList>
    </citation>
    <scope>NUCLEOTIDE SEQUENCE [LARGE SCALE GENOMIC DNA]</scope>
    <source>
        <strain evidence="5 6">MDB2-B</strain>
    </source>
</reference>
<evidence type="ECO:0000313" key="6">
    <source>
        <dbReference type="Proteomes" id="UP000297608"/>
    </source>
</evidence>
<comment type="caution">
    <text evidence="5">The sequence shown here is derived from an EMBL/GenBank/DDBJ whole genome shotgun (WGS) entry which is preliminary data.</text>
</comment>
<accession>A0ABY2IAT4</accession>
<dbReference type="Gene3D" id="3.30.70.2450">
    <property type="match status" value="1"/>
</dbReference>
<dbReference type="InterPro" id="IPR050631">
    <property type="entry name" value="PheA/TfdB_FAD_monoxygenase"/>
</dbReference>
<dbReference type="CDD" id="cd02440">
    <property type="entry name" value="AdoMet_MTases"/>
    <property type="match status" value="1"/>
</dbReference>
<dbReference type="SUPFAM" id="SSF53335">
    <property type="entry name" value="S-adenosyl-L-methionine-dependent methyltransferases"/>
    <property type="match status" value="1"/>
</dbReference>
<proteinExistence type="predicted"/>
<keyword evidence="6" id="KW-1185">Reference proteome</keyword>
<feature type="compositionally biased region" description="Low complexity" evidence="2">
    <location>
        <begin position="526"/>
        <end position="540"/>
    </location>
</feature>
<dbReference type="InterPro" id="IPR036188">
    <property type="entry name" value="FAD/NAD-bd_sf"/>
</dbReference>
<dbReference type="GO" id="GO:0008168">
    <property type="term" value="F:methyltransferase activity"/>
    <property type="evidence" value="ECO:0007669"/>
    <property type="project" value="UniProtKB-KW"/>
</dbReference>
<feature type="compositionally biased region" description="Low complexity" evidence="2">
    <location>
        <begin position="491"/>
        <end position="519"/>
    </location>
</feature>
<dbReference type="PRINTS" id="PR00420">
    <property type="entry name" value="RNGMNOXGNASE"/>
</dbReference>
<evidence type="ECO:0000259" key="4">
    <source>
        <dbReference type="Pfam" id="PF08241"/>
    </source>
</evidence>
<protein>
    <submittedName>
        <fullName evidence="5">Methyltransferase domain-containing protein</fullName>
    </submittedName>
</protein>
<evidence type="ECO:0000256" key="2">
    <source>
        <dbReference type="SAM" id="MobiDB-lite"/>
    </source>
</evidence>
<name>A0ABY2IAT4_9MICO</name>
<evidence type="ECO:0000313" key="5">
    <source>
        <dbReference type="EMBL" id="TFB84322.1"/>
    </source>
</evidence>